<keyword evidence="3" id="KW-1003">Cell membrane</keyword>
<keyword evidence="9" id="KW-1185">Reference proteome</keyword>
<keyword evidence="5 7" id="KW-1133">Transmembrane helix</keyword>
<evidence type="ECO:0000313" key="8">
    <source>
        <dbReference type="EMBL" id="RUT08041.1"/>
    </source>
</evidence>
<feature type="transmembrane region" description="Helical" evidence="7">
    <location>
        <begin position="72"/>
        <end position="91"/>
    </location>
</feature>
<dbReference type="RefSeq" id="WP_015152595.1">
    <property type="nucleotide sequence ID" value="NZ_JAVKZF010000002.1"/>
</dbReference>
<evidence type="ECO:0000313" key="9">
    <source>
        <dbReference type="Proteomes" id="UP000282574"/>
    </source>
</evidence>
<dbReference type="AlphaFoldDB" id="A0AB37UF77"/>
<dbReference type="Pfam" id="PF01914">
    <property type="entry name" value="MarC"/>
    <property type="match status" value="1"/>
</dbReference>
<feature type="transmembrane region" description="Helical" evidence="7">
    <location>
        <begin position="40"/>
        <end position="66"/>
    </location>
</feature>
<feature type="transmembrane region" description="Helical" evidence="7">
    <location>
        <begin position="6"/>
        <end position="28"/>
    </location>
</feature>
<comment type="subcellular location">
    <subcellularLocation>
        <location evidence="1 7">Cell membrane</location>
        <topology evidence="1 7">Multi-pass membrane protein</topology>
    </subcellularLocation>
</comment>
<organism evidence="8 9">
    <name type="scientific">Chroococcidiopsis cubana SAG 39.79</name>
    <dbReference type="NCBI Taxonomy" id="388085"/>
    <lineage>
        <taxon>Bacteria</taxon>
        <taxon>Bacillati</taxon>
        <taxon>Cyanobacteriota</taxon>
        <taxon>Cyanophyceae</taxon>
        <taxon>Chroococcidiopsidales</taxon>
        <taxon>Chroococcidiopsidaceae</taxon>
        <taxon>Chroococcidiopsis</taxon>
    </lineage>
</organism>
<dbReference type="PANTHER" id="PTHR33508">
    <property type="entry name" value="UPF0056 MEMBRANE PROTEIN YHCE"/>
    <property type="match status" value="1"/>
</dbReference>
<dbReference type="GO" id="GO:0005886">
    <property type="term" value="C:plasma membrane"/>
    <property type="evidence" value="ECO:0007669"/>
    <property type="project" value="UniProtKB-SubCell"/>
</dbReference>
<evidence type="ECO:0000256" key="3">
    <source>
        <dbReference type="ARBA" id="ARBA00022475"/>
    </source>
</evidence>
<feature type="transmembrane region" description="Helical" evidence="7">
    <location>
        <begin position="139"/>
        <end position="161"/>
    </location>
</feature>
<comment type="caution">
    <text evidence="8">The sequence shown here is derived from an EMBL/GenBank/DDBJ whole genome shotgun (WGS) entry which is preliminary data.</text>
</comment>
<evidence type="ECO:0000256" key="4">
    <source>
        <dbReference type="ARBA" id="ARBA00022692"/>
    </source>
</evidence>
<dbReference type="NCBIfam" id="TIGR00427">
    <property type="entry name" value="NAAT family transporter"/>
    <property type="match status" value="1"/>
</dbReference>
<protein>
    <recommendedName>
        <fullName evidence="7">UPF0056 membrane protein</fullName>
    </recommendedName>
</protein>
<evidence type="ECO:0000256" key="7">
    <source>
        <dbReference type="RuleBase" id="RU362048"/>
    </source>
</evidence>
<evidence type="ECO:0000256" key="2">
    <source>
        <dbReference type="ARBA" id="ARBA00009784"/>
    </source>
</evidence>
<dbReference type="InterPro" id="IPR002771">
    <property type="entry name" value="Multi_antbiot-R_MarC"/>
</dbReference>
<feature type="transmembrane region" description="Helical" evidence="7">
    <location>
        <begin position="182"/>
        <end position="203"/>
    </location>
</feature>
<gene>
    <name evidence="8" type="ORF">DSM107010_49130</name>
</gene>
<accession>A0AB37UF77</accession>
<dbReference type="EMBL" id="RSCK01000057">
    <property type="protein sequence ID" value="RUT08041.1"/>
    <property type="molecule type" value="Genomic_DNA"/>
</dbReference>
<comment type="similarity">
    <text evidence="2 7">Belongs to the UPF0056 (MarC) family.</text>
</comment>
<evidence type="ECO:0000256" key="6">
    <source>
        <dbReference type="ARBA" id="ARBA00023136"/>
    </source>
</evidence>
<proteinExistence type="inferred from homology"/>
<evidence type="ECO:0000256" key="5">
    <source>
        <dbReference type="ARBA" id="ARBA00022989"/>
    </source>
</evidence>
<reference evidence="8 9" key="1">
    <citation type="journal article" date="2019" name="Genome Biol. Evol.">
        <title>Day and night: Metabolic profiles and evolutionary relationships of six axenic non-marine cyanobacteria.</title>
        <authorList>
            <person name="Will S.E."/>
            <person name="Henke P."/>
            <person name="Boedeker C."/>
            <person name="Huang S."/>
            <person name="Brinkmann H."/>
            <person name="Rohde M."/>
            <person name="Jarek M."/>
            <person name="Friedl T."/>
            <person name="Seufert S."/>
            <person name="Schumacher M."/>
            <person name="Overmann J."/>
            <person name="Neumann-Schaal M."/>
            <person name="Petersen J."/>
        </authorList>
    </citation>
    <scope>NUCLEOTIDE SEQUENCE [LARGE SCALE GENOMIC DNA]</scope>
    <source>
        <strain evidence="8 9">SAG 39.79</strain>
    </source>
</reference>
<sequence length="210" mass="22270">MSSLIIRTFLTLFVVIDPIGLAPIFVTLAGNRASHEQIKIARKAVLVAGGIVLAFALVGSLLLSYLHISIEAFQVAAGVLLFKIAVDMVFAQRERETEAEEKEAQLRQDISVFPLAIPLIAGPGTLASVLILVNEASSYTLGLVIVLAIAAVVLLTAYIFLCLSPRLARILGQTGVNVITRVLGVLLAALAVQYIANGITVLLRSALNNS</sequence>
<name>A0AB37UF77_9CYAN</name>
<dbReference type="Proteomes" id="UP000282574">
    <property type="component" value="Unassembled WGS sequence"/>
</dbReference>
<dbReference type="PANTHER" id="PTHR33508:SF1">
    <property type="entry name" value="UPF0056 MEMBRANE PROTEIN YHCE"/>
    <property type="match status" value="1"/>
</dbReference>
<keyword evidence="4 7" id="KW-0812">Transmembrane</keyword>
<feature type="transmembrane region" description="Helical" evidence="7">
    <location>
        <begin position="112"/>
        <end position="133"/>
    </location>
</feature>
<evidence type="ECO:0000256" key="1">
    <source>
        <dbReference type="ARBA" id="ARBA00004651"/>
    </source>
</evidence>
<keyword evidence="6 7" id="KW-0472">Membrane</keyword>